<proteinExistence type="predicted"/>
<accession>A0A2S4L0P6</accession>
<keyword evidence="2" id="KW-0732">Signal</keyword>
<dbReference type="AlphaFoldDB" id="A0A2S4L0P6"/>
<dbReference type="EMBL" id="PKSG01000373">
    <property type="protein sequence ID" value="POR35967.1"/>
    <property type="molecule type" value="Genomic_DNA"/>
</dbReference>
<comment type="caution">
    <text evidence="3">The sequence shown here is derived from an EMBL/GenBank/DDBJ whole genome shotgun (WGS) entry which is preliminary data.</text>
</comment>
<evidence type="ECO:0000256" key="2">
    <source>
        <dbReference type="SAM" id="SignalP"/>
    </source>
</evidence>
<dbReference type="Proteomes" id="UP000237481">
    <property type="component" value="Unassembled WGS sequence"/>
</dbReference>
<name>A0A2S4L0P6_9HYPO</name>
<reference evidence="3 4" key="1">
    <citation type="submission" date="2018-01" db="EMBL/GenBank/DDBJ databases">
        <title>Harnessing the power of phylogenomics to disentangle the directionality and signatures of interkingdom host jumping in the parasitic fungal genus Tolypocladium.</title>
        <authorList>
            <person name="Quandt C.A."/>
            <person name="Patterson W."/>
            <person name="Spatafora J.W."/>
        </authorList>
    </citation>
    <scope>NUCLEOTIDE SEQUENCE [LARGE SCALE GENOMIC DNA]</scope>
    <source>
        <strain evidence="3 4">NRBC 100945</strain>
    </source>
</reference>
<evidence type="ECO:0000256" key="1">
    <source>
        <dbReference type="SAM" id="MobiDB-lite"/>
    </source>
</evidence>
<feature type="region of interest" description="Disordered" evidence="1">
    <location>
        <begin position="277"/>
        <end position="301"/>
    </location>
</feature>
<protein>
    <submittedName>
        <fullName evidence="3">Uncharacterized protein</fullName>
    </submittedName>
</protein>
<feature type="chain" id="PRO_5015758357" evidence="2">
    <location>
        <begin position="20"/>
        <end position="334"/>
    </location>
</feature>
<feature type="signal peptide" evidence="2">
    <location>
        <begin position="1"/>
        <end position="19"/>
    </location>
</feature>
<keyword evidence="4" id="KW-1185">Reference proteome</keyword>
<organism evidence="3 4">
    <name type="scientific">Tolypocladium paradoxum</name>
    <dbReference type="NCBI Taxonomy" id="94208"/>
    <lineage>
        <taxon>Eukaryota</taxon>
        <taxon>Fungi</taxon>
        <taxon>Dikarya</taxon>
        <taxon>Ascomycota</taxon>
        <taxon>Pezizomycotina</taxon>
        <taxon>Sordariomycetes</taxon>
        <taxon>Hypocreomycetidae</taxon>
        <taxon>Hypocreales</taxon>
        <taxon>Ophiocordycipitaceae</taxon>
        <taxon>Tolypocladium</taxon>
    </lineage>
</organism>
<gene>
    <name evidence="3" type="ORF">TPAR_03823</name>
</gene>
<evidence type="ECO:0000313" key="3">
    <source>
        <dbReference type="EMBL" id="POR35967.1"/>
    </source>
</evidence>
<evidence type="ECO:0000313" key="4">
    <source>
        <dbReference type="Proteomes" id="UP000237481"/>
    </source>
</evidence>
<feature type="compositionally biased region" description="Low complexity" evidence="1">
    <location>
        <begin position="288"/>
        <end position="301"/>
    </location>
</feature>
<dbReference type="OrthoDB" id="3538998at2759"/>
<sequence>MVLIKSLTPVFILLGRAVAQSGQINLTSTDCVDVSGFESCQKDATAKDATCLAQARKDASELEVETCACASYTDNINCAAAHCWNRVNECEYQEYVVEYLVNCPVAKTPLPYFPAPDNAPDACSCNVGRVNLAINGSIEQGSKCSSGVSGGDAFGNTQKIQGCQCCEISGALSSIYGICPDTDPKLIGLSSVSKLESALDTPFDACASYLSEFDCVSSLGFSKDAIQTYYKPDNLPKSGTATLSNKAGTVTAPASGSVFTYTNAADGKTYTISAADAGKGSGSGSGTATGATATSTQKSSAGRVMSGGGLVLLMVAIQGMFVQAQFSVIESVYI</sequence>